<dbReference type="Gene3D" id="3.10.180.10">
    <property type="entry name" value="2,3-Dihydroxybiphenyl 1,2-Dioxygenase, domain 1"/>
    <property type="match status" value="1"/>
</dbReference>
<name>A0A165HQB4_9BASI</name>
<dbReference type="PANTHER" id="PTHR39175:SF1">
    <property type="entry name" value="FAMILY PROTEIN, PUTATIVE (AFU_ORTHOLOGUE AFUA_3G15060)-RELATED"/>
    <property type="match status" value="1"/>
</dbReference>
<dbReference type="SUPFAM" id="SSF54593">
    <property type="entry name" value="Glyoxalase/Bleomycin resistance protein/Dihydroxybiphenyl dioxygenase"/>
    <property type="match status" value="1"/>
</dbReference>
<dbReference type="PANTHER" id="PTHR39175">
    <property type="entry name" value="FAMILY PROTEIN, PUTATIVE (AFU_ORTHOLOGUE AFUA_3G15060)-RELATED"/>
    <property type="match status" value="1"/>
</dbReference>
<accession>A0A165HQB4</accession>
<dbReference type="Proteomes" id="UP000076842">
    <property type="component" value="Unassembled WGS sequence"/>
</dbReference>
<protein>
    <submittedName>
        <fullName evidence="1">Putative glyoxalase family protein</fullName>
    </submittedName>
</protein>
<dbReference type="AlphaFoldDB" id="A0A165HQB4"/>
<evidence type="ECO:0000313" key="1">
    <source>
        <dbReference type="EMBL" id="KZT59598.1"/>
    </source>
</evidence>
<dbReference type="EMBL" id="KV423939">
    <property type="protein sequence ID" value="KZT59598.1"/>
    <property type="molecule type" value="Genomic_DNA"/>
</dbReference>
<sequence>MTTQFIGGYAHVNLTVPAGTLPIANEFYEGVLNFRVIPVPSLQKDTLAWYDVGGGQQLHVSHPKDATFPIDPISSRHPCFKVLSMELLNELRERIWAFKQEGKASAPLDADAPGMVDSGAQGPEYPKRFFCRDYAGNRLEFTL</sequence>
<proteinExistence type="predicted"/>
<dbReference type="InParanoid" id="A0A165HQB4"/>
<organism evidence="1 2">
    <name type="scientific">Calocera cornea HHB12733</name>
    <dbReference type="NCBI Taxonomy" id="1353952"/>
    <lineage>
        <taxon>Eukaryota</taxon>
        <taxon>Fungi</taxon>
        <taxon>Dikarya</taxon>
        <taxon>Basidiomycota</taxon>
        <taxon>Agaricomycotina</taxon>
        <taxon>Dacrymycetes</taxon>
        <taxon>Dacrymycetales</taxon>
        <taxon>Dacrymycetaceae</taxon>
        <taxon>Calocera</taxon>
    </lineage>
</organism>
<dbReference type="InterPro" id="IPR029068">
    <property type="entry name" value="Glyas_Bleomycin-R_OHBP_Dase"/>
</dbReference>
<reference evidence="1 2" key="1">
    <citation type="journal article" date="2016" name="Mol. Biol. Evol.">
        <title>Comparative Genomics of Early-Diverging Mushroom-Forming Fungi Provides Insights into the Origins of Lignocellulose Decay Capabilities.</title>
        <authorList>
            <person name="Nagy L.G."/>
            <person name="Riley R."/>
            <person name="Tritt A."/>
            <person name="Adam C."/>
            <person name="Daum C."/>
            <person name="Floudas D."/>
            <person name="Sun H."/>
            <person name="Yadav J.S."/>
            <person name="Pangilinan J."/>
            <person name="Larsson K.H."/>
            <person name="Matsuura K."/>
            <person name="Barry K."/>
            <person name="Labutti K."/>
            <person name="Kuo R."/>
            <person name="Ohm R.A."/>
            <person name="Bhattacharya S.S."/>
            <person name="Shirouzu T."/>
            <person name="Yoshinaga Y."/>
            <person name="Martin F.M."/>
            <person name="Grigoriev I.V."/>
            <person name="Hibbett D.S."/>
        </authorList>
    </citation>
    <scope>NUCLEOTIDE SEQUENCE [LARGE SCALE GENOMIC DNA]</scope>
    <source>
        <strain evidence="1 2">HHB12733</strain>
    </source>
</reference>
<keyword evidence="2" id="KW-1185">Reference proteome</keyword>
<dbReference type="OrthoDB" id="3340372at2759"/>
<gene>
    <name evidence="1" type="ORF">CALCODRAFT_481485</name>
</gene>
<evidence type="ECO:0000313" key="2">
    <source>
        <dbReference type="Proteomes" id="UP000076842"/>
    </source>
</evidence>